<feature type="compositionally biased region" description="Polar residues" evidence="1">
    <location>
        <begin position="138"/>
        <end position="158"/>
    </location>
</feature>
<evidence type="ECO:0000313" key="2">
    <source>
        <dbReference type="EMBL" id="PPR02103.1"/>
    </source>
</evidence>
<dbReference type="Proteomes" id="UP000284842">
    <property type="component" value="Unassembled WGS sequence"/>
</dbReference>
<feature type="region of interest" description="Disordered" evidence="1">
    <location>
        <begin position="135"/>
        <end position="158"/>
    </location>
</feature>
<dbReference type="InParanoid" id="A0A409YGG1"/>
<name>A0A409YGG1_9AGAR</name>
<reference evidence="2 3" key="1">
    <citation type="journal article" date="2018" name="Evol. Lett.">
        <title>Horizontal gene cluster transfer increased hallucinogenic mushroom diversity.</title>
        <authorList>
            <person name="Reynolds H.T."/>
            <person name="Vijayakumar V."/>
            <person name="Gluck-Thaler E."/>
            <person name="Korotkin H.B."/>
            <person name="Matheny P.B."/>
            <person name="Slot J.C."/>
        </authorList>
    </citation>
    <scope>NUCLEOTIDE SEQUENCE [LARGE SCALE GENOMIC DNA]</scope>
    <source>
        <strain evidence="2 3">2629</strain>
    </source>
</reference>
<organism evidence="2 3">
    <name type="scientific">Panaeolus cyanescens</name>
    <dbReference type="NCBI Taxonomy" id="181874"/>
    <lineage>
        <taxon>Eukaryota</taxon>
        <taxon>Fungi</taxon>
        <taxon>Dikarya</taxon>
        <taxon>Basidiomycota</taxon>
        <taxon>Agaricomycotina</taxon>
        <taxon>Agaricomycetes</taxon>
        <taxon>Agaricomycetidae</taxon>
        <taxon>Agaricales</taxon>
        <taxon>Agaricineae</taxon>
        <taxon>Galeropsidaceae</taxon>
        <taxon>Panaeolus</taxon>
    </lineage>
</organism>
<proteinExistence type="predicted"/>
<evidence type="ECO:0000313" key="3">
    <source>
        <dbReference type="Proteomes" id="UP000284842"/>
    </source>
</evidence>
<accession>A0A409YGG1</accession>
<comment type="caution">
    <text evidence="2">The sequence shown here is derived from an EMBL/GenBank/DDBJ whole genome shotgun (WGS) entry which is preliminary data.</text>
</comment>
<dbReference type="EMBL" id="NHTK01001190">
    <property type="protein sequence ID" value="PPR02103.1"/>
    <property type="molecule type" value="Genomic_DNA"/>
</dbReference>
<evidence type="ECO:0000256" key="1">
    <source>
        <dbReference type="SAM" id="MobiDB-lite"/>
    </source>
</evidence>
<sequence length="313" mass="35205">MSPSARFPTGDFEIYYFTVVGQSKKVTLRPLGVGKNNEIVILPVGSKPQKWNLEKLNDGSDSYRFTIKGRCVTIRNEDYHLILSDKRPSNDYCNFWIIYETLTVSPPPVGRDTYRVYYNPPAISKAWTIPAKVKDGEQPNQTSITRPLSEQTSVSKDTSMPPADYYPFGAYEIYNFTVSGQSNKVTLRPLGIGKNNTLVVLPVGSKAPKWMVERRYDGNYRLLVGGRAVMPVFTGKPLVLSNTDDNVYYSWLVFGTGTSSPAPVGRDTYSVTSSTRNQFLGWTVPEKLKDGEEPVIYGKDTDAARLYFKRVAW</sequence>
<dbReference type="AlphaFoldDB" id="A0A409YGG1"/>
<keyword evidence="3" id="KW-1185">Reference proteome</keyword>
<gene>
    <name evidence="2" type="ORF">CVT24_011237</name>
</gene>
<protein>
    <submittedName>
        <fullName evidence="2">Uncharacterized protein</fullName>
    </submittedName>
</protein>